<reference evidence="2 3" key="1">
    <citation type="submission" date="2023-12" db="EMBL/GenBank/DDBJ databases">
        <title>Novel species of the genus Arcicella isolated from rivers.</title>
        <authorList>
            <person name="Lu H."/>
        </authorList>
    </citation>
    <scope>NUCLEOTIDE SEQUENCE [LARGE SCALE GENOMIC DNA]</scope>
    <source>
        <strain evidence="2 3">LMG 21963</strain>
    </source>
</reference>
<sequence>MKTLVKTFAIALLSAVSFISNATTDNNGNLNAQKTFAVGVYQTVNTMKMNVMVEKLAGKSLSVILKSESGEVLHAEYIRKNDTAYRGKFDLRELEDGKYTFEISDGESKIVKNVQVGTVKPLANTPDRFISLN</sequence>
<organism evidence="2 3">
    <name type="scientific">Arcicella aquatica</name>
    <dbReference type="NCBI Taxonomy" id="217141"/>
    <lineage>
        <taxon>Bacteria</taxon>
        <taxon>Pseudomonadati</taxon>
        <taxon>Bacteroidota</taxon>
        <taxon>Cytophagia</taxon>
        <taxon>Cytophagales</taxon>
        <taxon>Flectobacillaceae</taxon>
        <taxon>Arcicella</taxon>
    </lineage>
</organism>
<evidence type="ECO:0000256" key="1">
    <source>
        <dbReference type="SAM" id="SignalP"/>
    </source>
</evidence>
<proteinExistence type="predicted"/>
<keyword evidence="1" id="KW-0732">Signal</keyword>
<evidence type="ECO:0000313" key="2">
    <source>
        <dbReference type="EMBL" id="MEA5257990.1"/>
    </source>
</evidence>
<feature type="chain" id="PRO_5047141225" evidence="1">
    <location>
        <begin position="23"/>
        <end position="133"/>
    </location>
</feature>
<gene>
    <name evidence="2" type="ORF">VB264_09360</name>
</gene>
<protein>
    <submittedName>
        <fullName evidence="2">Uncharacterized protein</fullName>
    </submittedName>
</protein>
<feature type="signal peptide" evidence="1">
    <location>
        <begin position="1"/>
        <end position="22"/>
    </location>
</feature>
<evidence type="ECO:0000313" key="3">
    <source>
        <dbReference type="Proteomes" id="UP001304671"/>
    </source>
</evidence>
<comment type="caution">
    <text evidence="2">The sequence shown here is derived from an EMBL/GenBank/DDBJ whole genome shotgun (WGS) entry which is preliminary data.</text>
</comment>
<dbReference type="Proteomes" id="UP001304671">
    <property type="component" value="Unassembled WGS sequence"/>
</dbReference>
<accession>A0ABU5QM46</accession>
<dbReference type="EMBL" id="JAYFUL010000011">
    <property type="protein sequence ID" value="MEA5257990.1"/>
    <property type="molecule type" value="Genomic_DNA"/>
</dbReference>
<keyword evidence="3" id="KW-1185">Reference proteome</keyword>
<dbReference type="RefSeq" id="WP_323248757.1">
    <property type="nucleotide sequence ID" value="NZ_JAYFUL010000011.1"/>
</dbReference>
<name>A0ABU5QM46_9BACT</name>